<dbReference type="Proteomes" id="UP000823775">
    <property type="component" value="Unassembled WGS sequence"/>
</dbReference>
<name>A0ABS8SP51_DATST</name>
<keyword evidence="1" id="KW-1133">Transmembrane helix</keyword>
<dbReference type="PANTHER" id="PTHR36607:SF24">
    <property type="entry name" value="AMINOTRANSFERASE-LIKE PLANT MOBILE DOMAIN-CONTAINING PROTEIN"/>
    <property type="match status" value="1"/>
</dbReference>
<comment type="caution">
    <text evidence="2">The sequence shown here is derived from an EMBL/GenBank/DDBJ whole genome shotgun (WGS) entry which is preliminary data.</text>
</comment>
<evidence type="ECO:0000313" key="2">
    <source>
        <dbReference type="EMBL" id="MCD7460563.1"/>
    </source>
</evidence>
<keyword evidence="1" id="KW-0812">Transmembrane</keyword>
<reference evidence="2 3" key="1">
    <citation type="journal article" date="2021" name="BMC Genomics">
        <title>Datura genome reveals duplications of psychoactive alkaloid biosynthetic genes and high mutation rate following tissue culture.</title>
        <authorList>
            <person name="Rajewski A."/>
            <person name="Carter-House D."/>
            <person name="Stajich J."/>
            <person name="Litt A."/>
        </authorList>
    </citation>
    <scope>NUCLEOTIDE SEQUENCE [LARGE SCALE GENOMIC DNA]</scope>
    <source>
        <strain evidence="2">AR-01</strain>
    </source>
</reference>
<protein>
    <submittedName>
        <fullName evidence="2">Uncharacterized protein</fullName>
    </submittedName>
</protein>
<dbReference type="PANTHER" id="PTHR36607">
    <property type="entry name" value="1,2-DIHYDROXY-3-KETO-5-METHYLTHIOPENTENE DIOXYGENASE 4"/>
    <property type="match status" value="1"/>
</dbReference>
<evidence type="ECO:0000313" key="3">
    <source>
        <dbReference type="Proteomes" id="UP000823775"/>
    </source>
</evidence>
<feature type="transmembrane region" description="Helical" evidence="1">
    <location>
        <begin position="157"/>
        <end position="179"/>
    </location>
</feature>
<keyword evidence="1" id="KW-0472">Membrane</keyword>
<evidence type="ECO:0000256" key="1">
    <source>
        <dbReference type="SAM" id="Phobius"/>
    </source>
</evidence>
<proteinExistence type="predicted"/>
<dbReference type="EMBL" id="JACEIK010000660">
    <property type="protein sequence ID" value="MCD7460563.1"/>
    <property type="molecule type" value="Genomic_DNA"/>
</dbReference>
<accession>A0ABS8SP51</accession>
<organism evidence="2 3">
    <name type="scientific">Datura stramonium</name>
    <name type="common">Jimsonweed</name>
    <name type="synonym">Common thornapple</name>
    <dbReference type="NCBI Taxonomy" id="4076"/>
    <lineage>
        <taxon>Eukaryota</taxon>
        <taxon>Viridiplantae</taxon>
        <taxon>Streptophyta</taxon>
        <taxon>Embryophyta</taxon>
        <taxon>Tracheophyta</taxon>
        <taxon>Spermatophyta</taxon>
        <taxon>Magnoliopsida</taxon>
        <taxon>eudicotyledons</taxon>
        <taxon>Gunneridae</taxon>
        <taxon>Pentapetalae</taxon>
        <taxon>asterids</taxon>
        <taxon>lamiids</taxon>
        <taxon>Solanales</taxon>
        <taxon>Solanaceae</taxon>
        <taxon>Solanoideae</taxon>
        <taxon>Datureae</taxon>
        <taxon>Datura</taxon>
    </lineage>
</organism>
<gene>
    <name evidence="2" type="ORF">HAX54_043823</name>
</gene>
<sequence>MLDDLDLLETYFDPWECWLVLRYLRKISGKNSVDHSLEELYVVDVVTFSNACKMFVANACSSPLECYVHPLFIVVGGGQAMTYFNDREMPYSCLEIIDNEQNSRAKALNLKVHPPVIGVFPFVRKLLDTPIHLTEWSKTETKDVMSNFSGKVMTEKVLLLMLLILLIVMRTLAVGMYLLPVLARTIRDLHVPGTFYDEVVPLAKELTHVEDQGKTFLPRSYSYLFSAIYRLTKGFIDEVFFRD</sequence>
<keyword evidence="3" id="KW-1185">Reference proteome</keyword>